<name>A0A0B7NXW3_9FUNG</name>
<protein>
    <recommendedName>
        <fullName evidence="4">Tc1-like transposase DDE domain-containing protein</fullName>
    </recommendedName>
</protein>
<dbReference type="AlphaFoldDB" id="A0A0B7NXW3"/>
<dbReference type="Gene3D" id="3.30.420.10">
    <property type="entry name" value="Ribonuclease H-like superfamily/Ribonuclease H"/>
    <property type="match status" value="1"/>
</dbReference>
<dbReference type="EMBL" id="LN734204">
    <property type="protein sequence ID" value="CEP20029.1"/>
    <property type="molecule type" value="Genomic_DNA"/>
</dbReference>
<dbReference type="InterPro" id="IPR036397">
    <property type="entry name" value="RNaseH_sf"/>
</dbReference>
<dbReference type="OrthoDB" id="2262293at2759"/>
<accession>A0A0B7NXW3</accession>
<dbReference type="GO" id="GO:0003676">
    <property type="term" value="F:nucleic acid binding"/>
    <property type="evidence" value="ECO:0007669"/>
    <property type="project" value="InterPro"/>
</dbReference>
<reference evidence="2 3" key="1">
    <citation type="submission" date="2014-09" db="EMBL/GenBank/DDBJ databases">
        <authorList>
            <person name="Ellenberger Sabrina"/>
        </authorList>
    </citation>
    <scope>NUCLEOTIDE SEQUENCE [LARGE SCALE GENOMIC DNA]</scope>
    <source>
        <strain evidence="2 3">CBS 412.66</strain>
    </source>
</reference>
<proteinExistence type="predicted"/>
<feature type="region of interest" description="Disordered" evidence="1">
    <location>
        <begin position="50"/>
        <end position="71"/>
    </location>
</feature>
<sequence>MDDIVHEDGKGNLYNDHGMAVAVLEMEVDEEMYPIESVTNFGMYHDLKPAERPEKVNEKKQNRADVKTENSRAGKTFLQGIREGAAVCLAQRWIADDQQDPRTYITRKKGSGRPVGRPALLNDRHKAHLVDFIDKEPALVLDQMMESLTASFIDLEISKIALYRFVTKECKISLKKAHFHSVDRNSPDNIKARKEWVEELMNTDMDYLSNCVFIDEAAFHINMKRSVAWSKVGTRAVVKVPKTRAKAITILGATSAFGVVNIKVRQPRVMPASKIRKTMGASGQA</sequence>
<dbReference type="Proteomes" id="UP000054107">
    <property type="component" value="Unassembled WGS sequence"/>
</dbReference>
<gene>
    <name evidence="2" type="primary">PARPA_14350.1 scaffold 50072</name>
</gene>
<organism evidence="2 3">
    <name type="scientific">Parasitella parasitica</name>
    <dbReference type="NCBI Taxonomy" id="35722"/>
    <lineage>
        <taxon>Eukaryota</taxon>
        <taxon>Fungi</taxon>
        <taxon>Fungi incertae sedis</taxon>
        <taxon>Mucoromycota</taxon>
        <taxon>Mucoromycotina</taxon>
        <taxon>Mucoromycetes</taxon>
        <taxon>Mucorales</taxon>
        <taxon>Mucorineae</taxon>
        <taxon>Mucoraceae</taxon>
        <taxon>Parasitella</taxon>
    </lineage>
</organism>
<evidence type="ECO:0000313" key="3">
    <source>
        <dbReference type="Proteomes" id="UP000054107"/>
    </source>
</evidence>
<evidence type="ECO:0008006" key="4">
    <source>
        <dbReference type="Google" id="ProtNLM"/>
    </source>
</evidence>
<evidence type="ECO:0000313" key="2">
    <source>
        <dbReference type="EMBL" id="CEP20029.1"/>
    </source>
</evidence>
<keyword evidence="3" id="KW-1185">Reference proteome</keyword>
<evidence type="ECO:0000256" key="1">
    <source>
        <dbReference type="SAM" id="MobiDB-lite"/>
    </source>
</evidence>